<dbReference type="RefSeq" id="WP_212824642.1">
    <property type="nucleotide sequence ID" value="NZ_AP023359.1"/>
</dbReference>
<gene>
    <name evidence="3" type="ORF">Prubr_22980</name>
</gene>
<dbReference type="EMBL" id="AP023359">
    <property type="protein sequence ID" value="BCJ65277.1"/>
    <property type="molecule type" value="Genomic_DNA"/>
</dbReference>
<evidence type="ECO:0000313" key="4">
    <source>
        <dbReference type="Proteomes" id="UP000680866"/>
    </source>
</evidence>
<name>A0A810MVT1_9ACTN</name>
<proteinExistence type="predicted"/>
<reference evidence="3" key="1">
    <citation type="submission" date="2020-08" db="EMBL/GenBank/DDBJ databases">
        <title>Whole genome shotgun sequence of Polymorphospora rubra NBRC 101157.</title>
        <authorList>
            <person name="Komaki H."/>
            <person name="Tamura T."/>
        </authorList>
    </citation>
    <scope>NUCLEOTIDE SEQUENCE</scope>
    <source>
        <strain evidence="3">NBRC 101157</strain>
    </source>
</reference>
<accession>A0A810MVT1</accession>
<dbReference type="InterPro" id="IPR036291">
    <property type="entry name" value="NAD(P)-bd_dom_sf"/>
</dbReference>
<evidence type="ECO:0000256" key="1">
    <source>
        <dbReference type="SAM" id="MobiDB-lite"/>
    </source>
</evidence>
<dbReference type="InterPro" id="IPR051783">
    <property type="entry name" value="NAD(P)-dependent_oxidoreduct"/>
</dbReference>
<protein>
    <submittedName>
        <fullName evidence="3">NAD-dependent epimerase</fullName>
    </submittedName>
</protein>
<keyword evidence="4" id="KW-1185">Reference proteome</keyword>
<dbReference type="KEGG" id="pry:Prubr_22980"/>
<dbReference type="PANTHER" id="PTHR48079">
    <property type="entry name" value="PROTEIN YEEZ"/>
    <property type="match status" value="1"/>
</dbReference>
<sequence length="353" mass="37783">MRVAITGATGNVGTALLRRLAAEPDVEVVGLARRPPKPGSGAPYDGVEWHAVDIGDDSTPDRLAPRLEGVDAVVHLAWQIQPSHDRRRLWRTNVTGSRHVVESMLRAGVTKLVYASSVGAYAPGPKDRGVDETWPTTGVRRSSYSVDKVAVERMLDRFERERSRLRVVRMRTALVFQGDAGAEIGRFFVGPLVPRGLLRPGRVPVVPRNARLRAQTVHADDAAQAYLMALRREVTGAFNIAGEPPLDGALLAAELGARTVPVPVPVLRAAAALSWHARLQPTEPGWIDLAAGAPLMDCSRAGDLLGWTPRHDARATLRELLAGMAEGGGAPSPALRPTGRRLATGLPGHGNPG</sequence>
<dbReference type="SUPFAM" id="SSF51735">
    <property type="entry name" value="NAD(P)-binding Rossmann-fold domains"/>
    <property type="match status" value="1"/>
</dbReference>
<evidence type="ECO:0000313" key="3">
    <source>
        <dbReference type="EMBL" id="BCJ65277.1"/>
    </source>
</evidence>
<dbReference type="PANTHER" id="PTHR48079:SF6">
    <property type="entry name" value="NAD(P)-BINDING DOMAIN-CONTAINING PROTEIN-RELATED"/>
    <property type="match status" value="1"/>
</dbReference>
<evidence type="ECO:0000259" key="2">
    <source>
        <dbReference type="Pfam" id="PF01370"/>
    </source>
</evidence>
<feature type="domain" description="NAD-dependent epimerase/dehydratase" evidence="2">
    <location>
        <begin position="3"/>
        <end position="241"/>
    </location>
</feature>
<dbReference type="InterPro" id="IPR001509">
    <property type="entry name" value="Epimerase_deHydtase"/>
</dbReference>
<dbReference type="AlphaFoldDB" id="A0A810MVT1"/>
<dbReference type="Pfam" id="PF01370">
    <property type="entry name" value="Epimerase"/>
    <property type="match status" value="1"/>
</dbReference>
<dbReference type="GO" id="GO:0005737">
    <property type="term" value="C:cytoplasm"/>
    <property type="evidence" value="ECO:0007669"/>
    <property type="project" value="TreeGrafter"/>
</dbReference>
<dbReference type="Proteomes" id="UP000680866">
    <property type="component" value="Chromosome"/>
</dbReference>
<dbReference type="Gene3D" id="3.40.50.720">
    <property type="entry name" value="NAD(P)-binding Rossmann-like Domain"/>
    <property type="match status" value="1"/>
</dbReference>
<organism evidence="3 4">
    <name type="scientific">Polymorphospora rubra</name>
    <dbReference type="NCBI Taxonomy" id="338584"/>
    <lineage>
        <taxon>Bacteria</taxon>
        <taxon>Bacillati</taxon>
        <taxon>Actinomycetota</taxon>
        <taxon>Actinomycetes</taxon>
        <taxon>Micromonosporales</taxon>
        <taxon>Micromonosporaceae</taxon>
        <taxon>Polymorphospora</taxon>
    </lineage>
</organism>
<feature type="region of interest" description="Disordered" evidence="1">
    <location>
        <begin position="326"/>
        <end position="353"/>
    </location>
</feature>
<dbReference type="GO" id="GO:0004029">
    <property type="term" value="F:aldehyde dehydrogenase (NAD+) activity"/>
    <property type="evidence" value="ECO:0007669"/>
    <property type="project" value="TreeGrafter"/>
</dbReference>